<dbReference type="PANTHER" id="PTHR33474:SF2">
    <property type="entry name" value="TRANSMEMBRANE PROTEIN"/>
    <property type="match status" value="1"/>
</dbReference>
<dbReference type="PANTHER" id="PTHR33474">
    <property type="entry name" value="TRANSMEMBRANE PROTEIN"/>
    <property type="match status" value="1"/>
</dbReference>
<feature type="transmembrane region" description="Helical" evidence="2">
    <location>
        <begin position="116"/>
        <end position="136"/>
    </location>
</feature>
<comment type="caution">
    <text evidence="3">The sequence shown here is derived from an EMBL/GenBank/DDBJ whole genome shotgun (WGS) entry which is preliminary data.</text>
</comment>
<evidence type="ECO:0000313" key="4">
    <source>
        <dbReference type="Proteomes" id="UP000729402"/>
    </source>
</evidence>
<dbReference type="AlphaFoldDB" id="A0A8J5REZ8"/>
<keyword evidence="2" id="KW-0472">Membrane</keyword>
<dbReference type="EMBL" id="JAAALK010000288">
    <property type="protein sequence ID" value="KAG8052406.1"/>
    <property type="molecule type" value="Genomic_DNA"/>
</dbReference>
<proteinExistence type="predicted"/>
<name>A0A8J5REZ8_ZIZPA</name>
<evidence type="ECO:0000256" key="1">
    <source>
        <dbReference type="SAM" id="MobiDB-lite"/>
    </source>
</evidence>
<accession>A0A8J5REZ8</accession>
<feature type="compositionally biased region" description="Basic and acidic residues" evidence="1">
    <location>
        <begin position="46"/>
        <end position="67"/>
    </location>
</feature>
<gene>
    <name evidence="3" type="ORF">GUJ93_ZPchr0001g32398</name>
</gene>
<dbReference type="Proteomes" id="UP000729402">
    <property type="component" value="Unassembled WGS sequence"/>
</dbReference>
<dbReference type="OrthoDB" id="694731at2759"/>
<evidence type="ECO:0000313" key="3">
    <source>
        <dbReference type="EMBL" id="KAG8052406.1"/>
    </source>
</evidence>
<reference evidence="3" key="2">
    <citation type="submission" date="2021-02" db="EMBL/GenBank/DDBJ databases">
        <authorList>
            <person name="Kimball J.A."/>
            <person name="Haas M.W."/>
            <person name="Macchietto M."/>
            <person name="Kono T."/>
            <person name="Duquette J."/>
            <person name="Shao M."/>
        </authorList>
    </citation>
    <scope>NUCLEOTIDE SEQUENCE</scope>
    <source>
        <tissue evidence="3">Fresh leaf tissue</tissue>
    </source>
</reference>
<organism evidence="3 4">
    <name type="scientific">Zizania palustris</name>
    <name type="common">Northern wild rice</name>
    <dbReference type="NCBI Taxonomy" id="103762"/>
    <lineage>
        <taxon>Eukaryota</taxon>
        <taxon>Viridiplantae</taxon>
        <taxon>Streptophyta</taxon>
        <taxon>Embryophyta</taxon>
        <taxon>Tracheophyta</taxon>
        <taxon>Spermatophyta</taxon>
        <taxon>Magnoliopsida</taxon>
        <taxon>Liliopsida</taxon>
        <taxon>Poales</taxon>
        <taxon>Poaceae</taxon>
        <taxon>BOP clade</taxon>
        <taxon>Oryzoideae</taxon>
        <taxon>Oryzeae</taxon>
        <taxon>Zizaniinae</taxon>
        <taxon>Zizania</taxon>
    </lineage>
</organism>
<evidence type="ECO:0000256" key="2">
    <source>
        <dbReference type="SAM" id="Phobius"/>
    </source>
</evidence>
<keyword evidence="2" id="KW-0812">Transmembrane</keyword>
<reference evidence="3" key="1">
    <citation type="journal article" date="2021" name="bioRxiv">
        <title>Whole Genome Assembly and Annotation of Northern Wild Rice, Zizania palustris L., Supports a Whole Genome Duplication in the Zizania Genus.</title>
        <authorList>
            <person name="Haas M."/>
            <person name="Kono T."/>
            <person name="Macchietto M."/>
            <person name="Millas R."/>
            <person name="McGilp L."/>
            <person name="Shao M."/>
            <person name="Duquette J."/>
            <person name="Hirsch C.N."/>
            <person name="Kimball J."/>
        </authorList>
    </citation>
    <scope>NUCLEOTIDE SEQUENCE</scope>
    <source>
        <tissue evidence="3">Fresh leaf tissue</tissue>
    </source>
</reference>
<feature type="region of interest" description="Disordered" evidence="1">
    <location>
        <begin position="46"/>
        <end position="109"/>
    </location>
</feature>
<protein>
    <submittedName>
        <fullName evidence="3">Uncharacterized protein</fullName>
    </submittedName>
</protein>
<keyword evidence="4" id="KW-1185">Reference proteome</keyword>
<sequence length="190" mass="21043">MKMEMEIEAKITAKLDLLLKMMDEQIKRMDEEAIWFIKCHCAEVKPHRSAREGGKEEASRQGGREPGRPLQLSSEAAGQPVVSSRRKRTKEAASESPGAGNAMARPAQQRQRQRRLAVLLLALLFSLSLAAAVSAANRYHGWKEGVEATALEEAVDGQEAAEGGRPERVEMEVINDYPQIGPNNRHNPHP</sequence>
<keyword evidence="2" id="KW-1133">Transmembrane helix</keyword>